<protein>
    <recommendedName>
        <fullName evidence="3">Lipid-A-disaccharide synthase</fullName>
    </recommendedName>
</protein>
<evidence type="ECO:0000313" key="1">
    <source>
        <dbReference type="EMBL" id="VFJ14239.1"/>
    </source>
</evidence>
<dbReference type="InterPro" id="IPR007152">
    <property type="entry name" value="DUF354"/>
</dbReference>
<dbReference type="PIRSF" id="PIRSF005357">
    <property type="entry name" value="UCP005357"/>
    <property type="match status" value="1"/>
</dbReference>
<dbReference type="PANTHER" id="PTHR39662:SF1">
    <property type="entry name" value="DUF354 DOMAIN-CONTAINING PROTEIN"/>
    <property type="match status" value="1"/>
</dbReference>
<proteinExistence type="predicted"/>
<dbReference type="PANTHER" id="PTHR39662">
    <property type="entry name" value="DUF354 DOMAIN-CONTAINING PROTEIN-RELATED"/>
    <property type="match status" value="1"/>
</dbReference>
<evidence type="ECO:0000313" key="2">
    <source>
        <dbReference type="Proteomes" id="UP000294299"/>
    </source>
</evidence>
<dbReference type="SUPFAM" id="SSF53756">
    <property type="entry name" value="UDP-Glycosyltransferase/glycogen phosphorylase"/>
    <property type="match status" value="1"/>
</dbReference>
<dbReference type="AlphaFoldDB" id="A0A484IDT9"/>
<organism evidence="1 2">
    <name type="scientific">Candidatus Nitrosocosmicus franklandianus</name>
    <dbReference type="NCBI Taxonomy" id="1798806"/>
    <lineage>
        <taxon>Archaea</taxon>
        <taxon>Nitrososphaerota</taxon>
        <taxon>Nitrososphaeria</taxon>
        <taxon>Nitrososphaerales</taxon>
        <taxon>Nitrososphaeraceae</taxon>
        <taxon>Candidatus Nitrosocosmicus</taxon>
    </lineage>
</organism>
<dbReference type="Proteomes" id="UP000294299">
    <property type="component" value="Chromosome NFRAN"/>
</dbReference>
<gene>
    <name evidence="1" type="ORF">NFRAN_1917</name>
</gene>
<dbReference type="Pfam" id="PF04007">
    <property type="entry name" value="DUF354"/>
    <property type="match status" value="1"/>
</dbReference>
<sequence length="380" mass="42297">MNVKIWFDILTPKQIMFFSPAIAILQGDGHDILSTSRNYREANELSKLKGLHLIRVGSHGGSNLYDKLYQSSKRIVELTKIASKFSPDLVVSFSSPEASRVAFGLGIKHIGFNDSPHAEAVARLTIPLLSTLFSPSAIPLTAWKKFGISPKDIIQYNGLDPMAWLDQTYKSRAVKGTLYSNNSSKSNSSSSNSSQNLFASLGIDDSKKSILIRLEESKAAYISNKNLRIQPLSFVDHVVNTFGPKTNVIVLCRYPDQIREMSKRFANKATVLKRVVDGVDLLKKVDVFIGAGGTMTAESALLGKPTISIAPIQFYIDDYLKKIGLVKQALTPYQLDKLVNSFLTDQERCDEVRDNANRIIKEMENPIEKLIKYISTMSKK</sequence>
<keyword evidence="2" id="KW-1185">Reference proteome</keyword>
<dbReference type="KEGG" id="nfn:NFRAN_1917"/>
<reference evidence="1 2" key="1">
    <citation type="submission" date="2019-02" db="EMBL/GenBank/DDBJ databases">
        <authorList>
            <person name="Lehtovirta-Morley E L."/>
        </authorList>
    </citation>
    <scope>NUCLEOTIDE SEQUENCE [LARGE SCALE GENOMIC DNA]</scope>
    <source>
        <strain evidence="1">NFRAN1</strain>
    </source>
</reference>
<accession>A0A484IDT9</accession>
<dbReference type="EMBL" id="LR216287">
    <property type="protein sequence ID" value="VFJ14239.1"/>
    <property type="molecule type" value="Genomic_DNA"/>
</dbReference>
<dbReference type="Gene3D" id="3.40.50.2000">
    <property type="entry name" value="Glycogen Phosphorylase B"/>
    <property type="match status" value="1"/>
</dbReference>
<evidence type="ECO:0008006" key="3">
    <source>
        <dbReference type="Google" id="ProtNLM"/>
    </source>
</evidence>
<name>A0A484IDT9_9ARCH</name>